<organism evidence="1 2">
    <name type="scientific">Ignatzschineria cameli</name>
    <dbReference type="NCBI Taxonomy" id="2182793"/>
    <lineage>
        <taxon>Bacteria</taxon>
        <taxon>Pseudomonadati</taxon>
        <taxon>Pseudomonadota</taxon>
        <taxon>Gammaproteobacteria</taxon>
        <taxon>Cardiobacteriales</taxon>
        <taxon>Ignatzschineriaceae</taxon>
        <taxon>Ignatzschineria</taxon>
    </lineage>
</organism>
<accession>A0A2U2AT82</accession>
<sequence>MILPYFIQSLDKETRSLNADLLGRDQRDLERRSIEMSRGRVMLTRQLNHITCLDNSPKQHT</sequence>
<evidence type="ECO:0000313" key="2">
    <source>
        <dbReference type="Proteomes" id="UP000245059"/>
    </source>
</evidence>
<proteinExistence type="predicted"/>
<dbReference type="AlphaFoldDB" id="A0A2U2AT82"/>
<evidence type="ECO:0000313" key="1">
    <source>
        <dbReference type="EMBL" id="PWD87835.1"/>
    </source>
</evidence>
<protein>
    <submittedName>
        <fullName evidence="1">Uncharacterized protein</fullName>
    </submittedName>
</protein>
<dbReference type="Proteomes" id="UP000245059">
    <property type="component" value="Unassembled WGS sequence"/>
</dbReference>
<comment type="caution">
    <text evidence="1">The sequence shown here is derived from an EMBL/GenBank/DDBJ whole genome shotgun (WGS) entry which is preliminary data.</text>
</comment>
<name>A0A2U2AT82_9GAMM</name>
<dbReference type="EMBL" id="QEWW01000001">
    <property type="protein sequence ID" value="PWD87835.1"/>
    <property type="molecule type" value="Genomic_DNA"/>
</dbReference>
<reference evidence="2" key="1">
    <citation type="submission" date="2018-05" db="EMBL/GenBank/DDBJ databases">
        <title>Ignatzschineria dubaiensis sp. nov., isolated from necrotic foot tissues of dromedaries (Camelus dromedarius) and associated maggots in Dubai, United Arab Emirates.</title>
        <authorList>
            <person name="Tsang C.C."/>
            <person name="Tang J.Y.M."/>
            <person name="Fong J.Y.H."/>
            <person name="Kinne J."/>
            <person name="Lee H.H."/>
            <person name="Joseph M."/>
            <person name="Jose S."/>
            <person name="Schuster R.K."/>
            <person name="Tang Y."/>
            <person name="Sivakumar S."/>
            <person name="Chen J.H.K."/>
            <person name="Teng J.L.L."/>
            <person name="Lau S.K.P."/>
            <person name="Wernery U."/>
            <person name="Woo P.C.Y."/>
        </authorList>
    </citation>
    <scope>NUCLEOTIDE SEQUENCE [LARGE SCALE GENOMIC DNA]</scope>
    <source>
        <strain evidence="2">UAE-HKU57</strain>
    </source>
</reference>
<gene>
    <name evidence="1" type="ORF">DC077_00700</name>
</gene>